<dbReference type="STRING" id="49390.A0A068VGF5"/>
<dbReference type="PANTHER" id="PTHR21450">
    <property type="entry name" value="PROTEIN ALTERED PHOSPHATE STARVATION RESPONSE 1"/>
    <property type="match status" value="1"/>
</dbReference>
<dbReference type="FunCoup" id="A0A068VGF5">
    <property type="interactions" value="784"/>
</dbReference>
<dbReference type="InParanoid" id="A0A068VGF5"/>
<accession>A0A068VGF5</accession>
<name>A0A068VGF5_COFCA</name>
<organism evidence="4 5">
    <name type="scientific">Coffea canephora</name>
    <name type="common">Robusta coffee</name>
    <dbReference type="NCBI Taxonomy" id="49390"/>
    <lineage>
        <taxon>Eukaryota</taxon>
        <taxon>Viridiplantae</taxon>
        <taxon>Streptophyta</taxon>
        <taxon>Embryophyta</taxon>
        <taxon>Tracheophyta</taxon>
        <taxon>Spermatophyta</taxon>
        <taxon>Magnoliopsida</taxon>
        <taxon>eudicotyledons</taxon>
        <taxon>Gunneridae</taxon>
        <taxon>Pentapetalae</taxon>
        <taxon>asterids</taxon>
        <taxon>lamiids</taxon>
        <taxon>Gentianales</taxon>
        <taxon>Rubiaceae</taxon>
        <taxon>Ixoroideae</taxon>
        <taxon>Gardenieae complex</taxon>
        <taxon>Bertiereae - Coffeeae clade</taxon>
        <taxon>Coffeeae</taxon>
        <taxon>Coffea</taxon>
    </lineage>
</organism>
<sequence length="660" mass="75208">MGCVVSSIDKEERVRICKERKRILKRLLVLRKQYADSQLEYLRALRNTGVTLRQFTESESLEIEDGALGHALPPSPPPPLPPSPPPPPSFSPDLRNSHNNHHMKTSEEEIIDIDEDNSHTPPPPVLSTSWEYWDPFGSTSPNCQQKSKIEEEQIEEENWAEANTEFEEEDQVDVVAVNNTVDITPVKKQTASVVDENSSVMSWHTKDTADLSMVIWRRKKTLSGIIRDIDDYFVKASAGGKDVAVFLDFNVADSPLYQSINENKRKRSNSAKVFNALTWSWSSKSLQSTRDAGDTCGPSDPCKPGAHCVTLAKLYDAERKLHREVKEEELTKLEHERKSLMLQKLEEEDHDWSKTDKARSVVESLQSDILSLQQSNSSTCSTILKLIDEELHPQLIVLISGLMCMWRRMYECHQVQNHIAQQLNHLVNQQNMEPTSEYDRQAAAQLKTEVNSWYNSLCKLVKSQREYVSALCRWVQLTNCLVDNGQGSVSSSAVCTLSKQWLVALDKLPDKRALEAINSLLSAVRSIVLQQEEEVNLYKRSDKLERRLERELNLLSEMEMKFEGSFTNEEMQTVLGPKHPFSVKRAKIEVLKKRVDDEKSKYINSIQNTRAMILNNLQTSLPNVFQALMAFSNSYTESFDMVLSYGRQAENDEAFPNPAC</sequence>
<feature type="domain" description="DUF632" evidence="2">
    <location>
        <begin position="222"/>
        <end position="525"/>
    </location>
</feature>
<dbReference type="EMBL" id="HG739672">
    <property type="protein sequence ID" value="CDP19649.1"/>
    <property type="molecule type" value="Genomic_DNA"/>
</dbReference>
<evidence type="ECO:0000259" key="3">
    <source>
        <dbReference type="Pfam" id="PF04783"/>
    </source>
</evidence>
<dbReference type="AlphaFoldDB" id="A0A068VGF5"/>
<reference evidence="5" key="1">
    <citation type="journal article" date="2014" name="Science">
        <title>The coffee genome provides insight into the convergent evolution of caffeine biosynthesis.</title>
        <authorList>
            <person name="Denoeud F."/>
            <person name="Carretero-Paulet L."/>
            <person name="Dereeper A."/>
            <person name="Droc G."/>
            <person name="Guyot R."/>
            <person name="Pietrella M."/>
            <person name="Zheng C."/>
            <person name="Alberti A."/>
            <person name="Anthony F."/>
            <person name="Aprea G."/>
            <person name="Aury J.M."/>
            <person name="Bento P."/>
            <person name="Bernard M."/>
            <person name="Bocs S."/>
            <person name="Campa C."/>
            <person name="Cenci A."/>
            <person name="Combes M.C."/>
            <person name="Crouzillat D."/>
            <person name="Da Silva C."/>
            <person name="Daddiego L."/>
            <person name="De Bellis F."/>
            <person name="Dussert S."/>
            <person name="Garsmeur O."/>
            <person name="Gayraud T."/>
            <person name="Guignon V."/>
            <person name="Jahn K."/>
            <person name="Jamilloux V."/>
            <person name="Joet T."/>
            <person name="Labadie K."/>
            <person name="Lan T."/>
            <person name="Leclercq J."/>
            <person name="Lepelley M."/>
            <person name="Leroy T."/>
            <person name="Li L.T."/>
            <person name="Librado P."/>
            <person name="Lopez L."/>
            <person name="Munoz A."/>
            <person name="Noel B."/>
            <person name="Pallavicini A."/>
            <person name="Perrotta G."/>
            <person name="Poncet V."/>
            <person name="Pot D."/>
            <person name="Priyono X."/>
            <person name="Rigoreau M."/>
            <person name="Rouard M."/>
            <person name="Rozas J."/>
            <person name="Tranchant-Dubreuil C."/>
            <person name="VanBuren R."/>
            <person name="Zhang Q."/>
            <person name="Andrade A.C."/>
            <person name="Argout X."/>
            <person name="Bertrand B."/>
            <person name="de Kochko A."/>
            <person name="Graziosi G."/>
            <person name="Henry R.J."/>
            <person name="Jayarama X."/>
            <person name="Ming R."/>
            <person name="Nagai C."/>
            <person name="Rounsley S."/>
            <person name="Sankoff D."/>
            <person name="Giuliano G."/>
            <person name="Albert V.A."/>
            <person name="Wincker P."/>
            <person name="Lashermes P."/>
        </authorList>
    </citation>
    <scope>NUCLEOTIDE SEQUENCE [LARGE SCALE GENOMIC DNA]</scope>
    <source>
        <strain evidence="5">cv. DH200-94</strain>
    </source>
</reference>
<evidence type="ECO:0000259" key="2">
    <source>
        <dbReference type="Pfam" id="PF04782"/>
    </source>
</evidence>
<feature type="compositionally biased region" description="Pro residues" evidence="1">
    <location>
        <begin position="73"/>
        <end position="90"/>
    </location>
</feature>
<dbReference type="Pfam" id="PF04783">
    <property type="entry name" value="DUF630"/>
    <property type="match status" value="1"/>
</dbReference>
<proteinExistence type="predicted"/>
<dbReference type="Proteomes" id="UP000295252">
    <property type="component" value="Unassembled WGS sequence"/>
</dbReference>
<dbReference type="InterPro" id="IPR006868">
    <property type="entry name" value="DUF630"/>
</dbReference>
<evidence type="ECO:0000313" key="5">
    <source>
        <dbReference type="Proteomes" id="UP000295252"/>
    </source>
</evidence>
<dbReference type="OMA" id="WIKLTDC"/>
<dbReference type="OrthoDB" id="1919226at2759"/>
<feature type="region of interest" description="Disordered" evidence="1">
    <location>
        <begin position="67"/>
        <end position="100"/>
    </location>
</feature>
<feature type="domain" description="DUF630" evidence="3">
    <location>
        <begin position="1"/>
        <end position="59"/>
    </location>
</feature>
<evidence type="ECO:0000256" key="1">
    <source>
        <dbReference type="SAM" id="MobiDB-lite"/>
    </source>
</evidence>
<keyword evidence="5" id="KW-1185">Reference proteome</keyword>
<dbReference type="Gramene" id="CDP19649">
    <property type="protein sequence ID" value="CDP19649"/>
    <property type="gene ID" value="GSCOC_T00011609001"/>
</dbReference>
<gene>
    <name evidence="4" type="ORF">GSCOC_T00011609001</name>
</gene>
<protein>
    <submittedName>
        <fullName evidence="4">DH200=94 genomic scaffold, scaffold_588</fullName>
    </submittedName>
</protein>
<dbReference type="PhylomeDB" id="A0A068VGF5"/>
<dbReference type="Pfam" id="PF04782">
    <property type="entry name" value="DUF632"/>
    <property type="match status" value="1"/>
</dbReference>
<dbReference type="InterPro" id="IPR006867">
    <property type="entry name" value="DUF632"/>
</dbReference>
<dbReference type="PANTHER" id="PTHR21450:SF21">
    <property type="entry name" value="REDUCTASE SUBUNIT C, PUTATIVE (DUF630 AND DUF632)-RELATED"/>
    <property type="match status" value="1"/>
</dbReference>
<evidence type="ECO:0000313" key="4">
    <source>
        <dbReference type="EMBL" id="CDP19649.1"/>
    </source>
</evidence>